<keyword evidence="9" id="KW-1185">Reference proteome</keyword>
<dbReference type="InterPro" id="IPR023210">
    <property type="entry name" value="NADP_OxRdtase_dom"/>
</dbReference>
<organism evidence="8 9">
    <name type="scientific">Pichia kluyveri</name>
    <name type="common">Yeast</name>
    <dbReference type="NCBI Taxonomy" id="36015"/>
    <lineage>
        <taxon>Eukaryota</taxon>
        <taxon>Fungi</taxon>
        <taxon>Dikarya</taxon>
        <taxon>Ascomycota</taxon>
        <taxon>Saccharomycotina</taxon>
        <taxon>Pichiomycetes</taxon>
        <taxon>Pichiales</taxon>
        <taxon>Pichiaceae</taxon>
        <taxon>Pichia</taxon>
    </lineage>
</organism>
<accession>A0AAV5R1S2</accession>
<evidence type="ECO:0000256" key="1">
    <source>
        <dbReference type="ARBA" id="ARBA00007905"/>
    </source>
</evidence>
<dbReference type="PIRSF" id="PIRSF000097">
    <property type="entry name" value="AKR"/>
    <property type="match status" value="1"/>
</dbReference>
<sequence>MSLAIPRTGDKIPTLGFGSGTKWQWKKKGNENTAVTADNLLNTDPDLVNSTIEALETGFRHLDTAEIYTTRPDIGLGVNKFLQLHPEIKRNDLFITDKYHAISPHISNELPNGKIRGPYASLTTGLKLMNLDYIDLFLLHTVDLPKGLSLEEAWKEMIQLQKEGLAKNIGVSNFDIPHLETVINVDKDYPPQVLQLEFHPYLQNQSPNIFKFCKENNILIEGYGPLMPITKAKDEGPLIPLLNKLADKYNVTTSKILLKWSLSHGVVAITTSSKKERLIDSLQVYDFQIDEEDLKEISKVGNTHFYRAFAIKTLPQWDEQLKTERNVDNK</sequence>
<dbReference type="PANTHER" id="PTHR43827:SF3">
    <property type="entry name" value="NADP-DEPENDENT OXIDOREDUCTASE DOMAIN-CONTAINING PROTEIN"/>
    <property type="match status" value="1"/>
</dbReference>
<evidence type="ECO:0000256" key="5">
    <source>
        <dbReference type="PIRSR" id="PIRSR000097-2"/>
    </source>
</evidence>
<dbReference type="InterPro" id="IPR036812">
    <property type="entry name" value="NAD(P)_OxRdtase_dom_sf"/>
</dbReference>
<dbReference type="Pfam" id="PF00248">
    <property type="entry name" value="Aldo_ket_red"/>
    <property type="match status" value="1"/>
</dbReference>
<evidence type="ECO:0000256" key="6">
    <source>
        <dbReference type="PIRSR" id="PIRSR000097-3"/>
    </source>
</evidence>
<dbReference type="Gene3D" id="3.20.20.100">
    <property type="entry name" value="NADP-dependent oxidoreductase domain"/>
    <property type="match status" value="1"/>
</dbReference>
<dbReference type="GO" id="GO:0016616">
    <property type="term" value="F:oxidoreductase activity, acting on the CH-OH group of donors, NAD or NADP as acceptor"/>
    <property type="evidence" value="ECO:0007669"/>
    <property type="project" value="UniProtKB-ARBA"/>
</dbReference>
<evidence type="ECO:0000259" key="7">
    <source>
        <dbReference type="Pfam" id="PF00248"/>
    </source>
</evidence>
<dbReference type="SUPFAM" id="SSF51430">
    <property type="entry name" value="NAD(P)-linked oxidoreductase"/>
    <property type="match status" value="1"/>
</dbReference>
<dbReference type="PROSITE" id="PS00062">
    <property type="entry name" value="ALDOKETO_REDUCTASE_2"/>
    <property type="match status" value="1"/>
</dbReference>
<keyword evidence="2" id="KW-0521">NADP</keyword>
<dbReference type="CDD" id="cd19120">
    <property type="entry name" value="AKR_AKR3C2-3"/>
    <property type="match status" value="1"/>
</dbReference>
<evidence type="ECO:0000256" key="3">
    <source>
        <dbReference type="ARBA" id="ARBA00023002"/>
    </source>
</evidence>
<proteinExistence type="inferred from homology"/>
<feature type="site" description="Lowers pKa of active site Tyr" evidence="6">
    <location>
        <position position="98"/>
    </location>
</feature>
<evidence type="ECO:0000256" key="2">
    <source>
        <dbReference type="ARBA" id="ARBA00022857"/>
    </source>
</evidence>
<dbReference type="InterPro" id="IPR044494">
    <property type="entry name" value="AKR3C2/3"/>
</dbReference>
<protein>
    <recommendedName>
        <fullName evidence="7">NADP-dependent oxidoreductase domain-containing protein</fullName>
    </recommendedName>
</protein>
<dbReference type="InterPro" id="IPR018170">
    <property type="entry name" value="Aldo/ket_reductase_CS"/>
</dbReference>
<comment type="similarity">
    <text evidence="1">Belongs to the aldo/keto reductase family.</text>
</comment>
<feature type="active site" description="Proton donor" evidence="4">
    <location>
        <position position="68"/>
    </location>
</feature>
<dbReference type="AlphaFoldDB" id="A0AAV5R1S2"/>
<dbReference type="Proteomes" id="UP001378960">
    <property type="component" value="Unassembled WGS sequence"/>
</dbReference>
<name>A0AAV5R1S2_PICKL</name>
<feature type="domain" description="NADP-dependent oxidoreductase" evidence="7">
    <location>
        <begin position="52"/>
        <end position="300"/>
    </location>
</feature>
<dbReference type="InterPro" id="IPR020471">
    <property type="entry name" value="AKR"/>
</dbReference>
<dbReference type="EMBL" id="BTGB01000001">
    <property type="protein sequence ID" value="GMM44947.1"/>
    <property type="molecule type" value="Genomic_DNA"/>
</dbReference>
<dbReference type="GO" id="GO:0016652">
    <property type="term" value="F:oxidoreductase activity, acting on NAD(P)H as acceptor"/>
    <property type="evidence" value="ECO:0007669"/>
    <property type="project" value="InterPro"/>
</dbReference>
<evidence type="ECO:0000256" key="4">
    <source>
        <dbReference type="PIRSR" id="PIRSR000097-1"/>
    </source>
</evidence>
<reference evidence="8 9" key="1">
    <citation type="journal article" date="2023" name="Elife">
        <title>Identification of key yeast species and microbe-microbe interactions impacting larval growth of Drosophila in the wild.</title>
        <authorList>
            <person name="Mure A."/>
            <person name="Sugiura Y."/>
            <person name="Maeda R."/>
            <person name="Honda K."/>
            <person name="Sakurai N."/>
            <person name="Takahashi Y."/>
            <person name="Watada M."/>
            <person name="Katoh T."/>
            <person name="Gotoh A."/>
            <person name="Gotoh Y."/>
            <person name="Taniguchi I."/>
            <person name="Nakamura K."/>
            <person name="Hayashi T."/>
            <person name="Katayama T."/>
            <person name="Uemura T."/>
            <person name="Hattori Y."/>
        </authorList>
    </citation>
    <scope>NUCLEOTIDE SEQUENCE [LARGE SCALE GENOMIC DNA]</scope>
    <source>
        <strain evidence="8 9">PK-24</strain>
    </source>
</reference>
<dbReference type="PRINTS" id="PR00069">
    <property type="entry name" value="ALDKETRDTASE"/>
</dbReference>
<evidence type="ECO:0000313" key="9">
    <source>
        <dbReference type="Proteomes" id="UP001378960"/>
    </source>
</evidence>
<keyword evidence="3" id="KW-0560">Oxidoreductase</keyword>
<dbReference type="PANTHER" id="PTHR43827">
    <property type="entry name" value="2,5-DIKETO-D-GLUCONIC ACID REDUCTASE"/>
    <property type="match status" value="1"/>
</dbReference>
<feature type="binding site" evidence="5">
    <location>
        <position position="140"/>
    </location>
    <ligand>
        <name>substrate</name>
    </ligand>
</feature>
<evidence type="ECO:0000313" key="8">
    <source>
        <dbReference type="EMBL" id="GMM44947.1"/>
    </source>
</evidence>
<gene>
    <name evidence="8" type="ORF">DAPK24_015220</name>
</gene>
<comment type="caution">
    <text evidence="8">The sequence shown here is derived from an EMBL/GenBank/DDBJ whole genome shotgun (WGS) entry which is preliminary data.</text>
</comment>